<dbReference type="EC" id="3.2.1.31" evidence="6"/>
<dbReference type="Pfam" id="PF02837">
    <property type="entry name" value="Glyco_hydro_2_N"/>
    <property type="match status" value="1"/>
</dbReference>
<evidence type="ECO:0000313" key="7">
    <source>
        <dbReference type="Proteomes" id="UP001595926"/>
    </source>
</evidence>
<evidence type="ECO:0000256" key="3">
    <source>
        <dbReference type="ARBA" id="ARBA00023295"/>
    </source>
</evidence>
<evidence type="ECO:0000259" key="4">
    <source>
        <dbReference type="Pfam" id="PF02836"/>
    </source>
</evidence>
<feature type="domain" description="Glycoside hydrolase family 2 catalytic" evidence="4">
    <location>
        <begin position="269"/>
        <end position="563"/>
    </location>
</feature>
<name>A0ABV9TDA8_9GAMM</name>
<dbReference type="InterPro" id="IPR036156">
    <property type="entry name" value="Beta-gal/glucu_dom_sf"/>
</dbReference>
<evidence type="ECO:0000256" key="2">
    <source>
        <dbReference type="ARBA" id="ARBA00022801"/>
    </source>
</evidence>
<dbReference type="InterPro" id="IPR013783">
    <property type="entry name" value="Ig-like_fold"/>
</dbReference>
<evidence type="ECO:0000313" key="6">
    <source>
        <dbReference type="EMBL" id="MFC4892588.1"/>
    </source>
</evidence>
<dbReference type="Pfam" id="PF02836">
    <property type="entry name" value="Glyco_hydro_2_C"/>
    <property type="match status" value="1"/>
</dbReference>
<evidence type="ECO:0000256" key="1">
    <source>
        <dbReference type="ARBA" id="ARBA00007401"/>
    </source>
</evidence>
<accession>A0ABV9TDA8</accession>
<reference evidence="7" key="1">
    <citation type="journal article" date="2019" name="Int. J. Syst. Evol. Microbiol.">
        <title>The Global Catalogue of Microorganisms (GCM) 10K type strain sequencing project: providing services to taxonomists for standard genome sequencing and annotation.</title>
        <authorList>
            <consortium name="The Broad Institute Genomics Platform"/>
            <consortium name="The Broad Institute Genome Sequencing Center for Infectious Disease"/>
            <person name="Wu L."/>
            <person name="Ma J."/>
        </authorList>
    </citation>
    <scope>NUCLEOTIDE SEQUENCE [LARGE SCALE GENOMIC DNA]</scope>
    <source>
        <strain evidence="7">CGMCC 1.13718</strain>
    </source>
</reference>
<dbReference type="SUPFAM" id="SSF49785">
    <property type="entry name" value="Galactose-binding domain-like"/>
    <property type="match status" value="1"/>
</dbReference>
<keyword evidence="3 6" id="KW-0326">Glycosidase</keyword>
<keyword evidence="2 6" id="KW-0378">Hydrolase</keyword>
<comment type="similarity">
    <text evidence="1">Belongs to the glycosyl hydrolase 2 family.</text>
</comment>
<dbReference type="Gene3D" id="2.60.120.260">
    <property type="entry name" value="Galactose-binding domain-like"/>
    <property type="match status" value="1"/>
</dbReference>
<dbReference type="InterPro" id="IPR023230">
    <property type="entry name" value="Glyco_hydro_2_CS"/>
</dbReference>
<sequence length="564" mass="65294">MLRPQQNSKRNLTSLNGVWDLELLINNDKSINKKVAVPASFNDLYTDDEIRTHSGKVLYSRKFRISDDWKGKNIFIYFEAVSYHASVYINGHHLGEHETGYTPFEFDLTKHINFDSDNFLEIIVHHHLTADTIPQSGFVDKEWIFNTHYPDVIFDFFPYTGIHRNVHLYTVNDSFLNNIKIDTDINATDGVVTIKGNIIGNASKVKISINEIQTEVLIKDNSFCETISIPEAKLWNVGEPNLYPLKIELFDSHGNKIDERLERFGIRKIEVRGNQFLINGKPAYFKGFGKHEDFPIIGKGNNDAVNIRDFELMKWINANSFRTAHYPYSEDILDLADEYGFLVISETPAVSLNFKFTTDKTLEVHKKALGELIERDYNHPCVVMWSVANEPQSQQKNAKAYFEPLVEQVKLMDQSRPVTMVSCFVPNDESMHLFDVCCINKYPGWYELPGQINAAKQRLDSLLEEVYQKYNLPIIITEFGADTYAGVHSLPAEMWSEEYQKDLILELIEVMRSKPYVIGEHIWNFADFRTSQNHIRCNGNKKGVFTRERQPKLVAHFLKEKWKN</sequence>
<dbReference type="InterPro" id="IPR006103">
    <property type="entry name" value="Glyco_hydro_2_cat"/>
</dbReference>
<dbReference type="Gene3D" id="2.60.40.10">
    <property type="entry name" value="Immunoglobulins"/>
    <property type="match status" value="1"/>
</dbReference>
<dbReference type="InterPro" id="IPR017853">
    <property type="entry name" value="GH"/>
</dbReference>
<dbReference type="PRINTS" id="PR00132">
    <property type="entry name" value="GLHYDRLASE2"/>
</dbReference>
<dbReference type="NCBIfam" id="NF007538">
    <property type="entry name" value="PRK10150.1"/>
    <property type="match status" value="1"/>
</dbReference>
<comment type="caution">
    <text evidence="6">The sequence shown here is derived from an EMBL/GenBank/DDBJ whole genome shotgun (WGS) entry which is preliminary data.</text>
</comment>
<evidence type="ECO:0000259" key="5">
    <source>
        <dbReference type="Pfam" id="PF02837"/>
    </source>
</evidence>
<dbReference type="EMBL" id="JBHSJH010000002">
    <property type="protein sequence ID" value="MFC4892588.1"/>
    <property type="molecule type" value="Genomic_DNA"/>
</dbReference>
<dbReference type="RefSeq" id="WP_119329957.1">
    <property type="nucleotide sequence ID" value="NZ_JBHSJH010000002.1"/>
</dbReference>
<dbReference type="InterPro" id="IPR008979">
    <property type="entry name" value="Galactose-bd-like_sf"/>
</dbReference>
<dbReference type="PANTHER" id="PTHR10066:SF67">
    <property type="entry name" value="BETA-GLUCURONIDASE"/>
    <property type="match status" value="1"/>
</dbReference>
<dbReference type="InterPro" id="IPR006101">
    <property type="entry name" value="Glyco_hydro_2"/>
</dbReference>
<dbReference type="SUPFAM" id="SSF51445">
    <property type="entry name" value="(Trans)glycosidases"/>
    <property type="match status" value="1"/>
</dbReference>
<dbReference type="SUPFAM" id="SSF49303">
    <property type="entry name" value="beta-Galactosidase/glucuronidase domain"/>
    <property type="match status" value="1"/>
</dbReference>
<gene>
    <name evidence="6" type="primary">uidA</name>
    <name evidence="6" type="ORF">ACFPDQ_05955</name>
</gene>
<protein>
    <submittedName>
        <fullName evidence="6">Beta-glucuronidase</fullName>
        <ecNumber evidence="6">3.2.1.31</ecNumber>
    </submittedName>
</protein>
<dbReference type="Proteomes" id="UP001595926">
    <property type="component" value="Unassembled WGS sequence"/>
</dbReference>
<keyword evidence="7" id="KW-1185">Reference proteome</keyword>
<dbReference type="GO" id="GO:0004566">
    <property type="term" value="F:beta-glucuronidase activity"/>
    <property type="evidence" value="ECO:0007669"/>
    <property type="project" value="UniProtKB-EC"/>
</dbReference>
<dbReference type="Gene3D" id="3.20.20.80">
    <property type="entry name" value="Glycosidases"/>
    <property type="match status" value="1"/>
</dbReference>
<dbReference type="PROSITE" id="PS00719">
    <property type="entry name" value="GLYCOSYL_HYDROL_F2_1"/>
    <property type="match status" value="1"/>
</dbReference>
<proteinExistence type="inferred from homology"/>
<dbReference type="InterPro" id="IPR006104">
    <property type="entry name" value="Glyco_hydro_2_N"/>
</dbReference>
<dbReference type="PANTHER" id="PTHR10066">
    <property type="entry name" value="BETA-GLUCURONIDASE"/>
    <property type="match status" value="1"/>
</dbReference>
<feature type="domain" description="Glycosyl hydrolases family 2 sugar binding" evidence="5">
    <location>
        <begin position="18"/>
        <end position="170"/>
    </location>
</feature>
<organism evidence="6 7">
    <name type="scientific">Pseudofrancisella aestuarii</name>
    <dbReference type="NCBI Taxonomy" id="2670347"/>
    <lineage>
        <taxon>Bacteria</taxon>
        <taxon>Pseudomonadati</taxon>
        <taxon>Pseudomonadota</taxon>
        <taxon>Gammaproteobacteria</taxon>
        <taxon>Thiotrichales</taxon>
        <taxon>Francisellaceae</taxon>
        <taxon>Pseudofrancisella</taxon>
    </lineage>
</organism>